<feature type="transmembrane region" description="Helical" evidence="6">
    <location>
        <begin position="140"/>
        <end position="164"/>
    </location>
</feature>
<comment type="subcellular location">
    <subcellularLocation>
        <location evidence="1">Membrane</location>
        <topology evidence="1">Multi-pass membrane protein</topology>
    </subcellularLocation>
</comment>
<organism evidence="8 9">
    <name type="scientific">Daphnia galeata</name>
    <dbReference type="NCBI Taxonomy" id="27404"/>
    <lineage>
        <taxon>Eukaryota</taxon>
        <taxon>Metazoa</taxon>
        <taxon>Ecdysozoa</taxon>
        <taxon>Arthropoda</taxon>
        <taxon>Crustacea</taxon>
        <taxon>Branchiopoda</taxon>
        <taxon>Diplostraca</taxon>
        <taxon>Cladocera</taxon>
        <taxon>Anomopoda</taxon>
        <taxon>Daphniidae</taxon>
        <taxon>Daphnia</taxon>
    </lineage>
</organism>
<name>A0A8J2S9H6_9CRUS</name>
<dbReference type="EMBL" id="CAKKLH010000339">
    <property type="protein sequence ID" value="CAH0113419.1"/>
    <property type="molecule type" value="Genomic_DNA"/>
</dbReference>
<evidence type="ECO:0000256" key="1">
    <source>
        <dbReference type="ARBA" id="ARBA00004141"/>
    </source>
</evidence>
<dbReference type="Proteomes" id="UP000789390">
    <property type="component" value="Unassembled WGS sequence"/>
</dbReference>
<feature type="region of interest" description="Disordered" evidence="5">
    <location>
        <begin position="1"/>
        <end position="22"/>
    </location>
</feature>
<dbReference type="OrthoDB" id="417037at2759"/>
<dbReference type="PANTHER" id="PTHR11132">
    <property type="entry name" value="SOLUTE CARRIER FAMILY 35"/>
    <property type="match status" value="1"/>
</dbReference>
<feature type="transmembrane region" description="Helical" evidence="6">
    <location>
        <begin position="176"/>
        <end position="194"/>
    </location>
</feature>
<dbReference type="Pfam" id="PF03151">
    <property type="entry name" value="TPT"/>
    <property type="match status" value="1"/>
</dbReference>
<feature type="transmembrane region" description="Helical" evidence="6">
    <location>
        <begin position="209"/>
        <end position="230"/>
    </location>
</feature>
<feature type="transmembrane region" description="Helical" evidence="6">
    <location>
        <begin position="242"/>
        <end position="266"/>
    </location>
</feature>
<comment type="caution">
    <text evidence="8">The sequence shown here is derived from an EMBL/GenBank/DDBJ whole genome shotgun (WGS) entry which is preliminary data.</text>
</comment>
<keyword evidence="9" id="KW-1185">Reference proteome</keyword>
<evidence type="ECO:0000313" key="9">
    <source>
        <dbReference type="Proteomes" id="UP000789390"/>
    </source>
</evidence>
<sequence length="323" mass="35900">MESTADGDANRLKLNDRSNGMNAQQPTRYLRISSALFYAAASFLITVVNKIVLTSYKFPSFQVLGLGQMVSTVVVLFVCRKFGYVSFPALQKDTFRRIWPLPLIFAGNMMTGLGGTQQLSLPMLTVLRRFSILMTMIAEYYILGLTASCSVQFSVYMMIFGALVAASEDLAFNLQGYMYISLNNILTASNGVFLKKKLDAKDLGKNGLLFYNSLFMIPLALVIAGLSGDLHKAWEFQLWSDIGFLSQFMGSCFMGFVLSYSTLLWIFIGGDYIFSITNFIGLNISVAGSLVYTWVTFREKETKKSGTDVDAKPLLTKEKESPA</sequence>
<evidence type="ECO:0000259" key="7">
    <source>
        <dbReference type="Pfam" id="PF03151"/>
    </source>
</evidence>
<feature type="region of interest" description="Disordered" evidence="5">
    <location>
        <begin position="303"/>
        <end position="323"/>
    </location>
</feature>
<feature type="transmembrane region" description="Helical" evidence="6">
    <location>
        <begin position="35"/>
        <end position="53"/>
    </location>
</feature>
<protein>
    <recommendedName>
        <fullName evidence="7">Sugar phosphate transporter domain-containing protein</fullName>
    </recommendedName>
</protein>
<evidence type="ECO:0000256" key="5">
    <source>
        <dbReference type="SAM" id="MobiDB-lite"/>
    </source>
</evidence>
<evidence type="ECO:0000256" key="4">
    <source>
        <dbReference type="ARBA" id="ARBA00023136"/>
    </source>
</evidence>
<dbReference type="InterPro" id="IPR004853">
    <property type="entry name" value="Sugar_P_trans_dom"/>
</dbReference>
<dbReference type="GO" id="GO:0016020">
    <property type="term" value="C:membrane"/>
    <property type="evidence" value="ECO:0007669"/>
    <property type="project" value="UniProtKB-SubCell"/>
</dbReference>
<accession>A0A8J2S9H6</accession>
<evidence type="ECO:0000256" key="2">
    <source>
        <dbReference type="ARBA" id="ARBA00022692"/>
    </source>
</evidence>
<keyword evidence="2 6" id="KW-0812">Transmembrane</keyword>
<keyword evidence="3 6" id="KW-1133">Transmembrane helix</keyword>
<feature type="domain" description="Sugar phosphate transporter" evidence="7">
    <location>
        <begin position="40"/>
        <end position="253"/>
    </location>
</feature>
<evidence type="ECO:0000256" key="3">
    <source>
        <dbReference type="ARBA" id="ARBA00022989"/>
    </source>
</evidence>
<evidence type="ECO:0000256" key="6">
    <source>
        <dbReference type="SAM" id="Phobius"/>
    </source>
</evidence>
<gene>
    <name evidence="8" type="ORF">DGAL_LOCUS17315</name>
</gene>
<evidence type="ECO:0000313" key="8">
    <source>
        <dbReference type="EMBL" id="CAH0113419.1"/>
    </source>
</evidence>
<feature type="transmembrane region" description="Helical" evidence="6">
    <location>
        <begin position="272"/>
        <end position="295"/>
    </location>
</feature>
<reference evidence="8" key="1">
    <citation type="submission" date="2021-11" db="EMBL/GenBank/DDBJ databases">
        <authorList>
            <person name="Schell T."/>
        </authorList>
    </citation>
    <scope>NUCLEOTIDE SEQUENCE</scope>
    <source>
        <strain evidence="8">M5</strain>
    </source>
</reference>
<dbReference type="AlphaFoldDB" id="A0A8J2S9H6"/>
<keyword evidence="4 6" id="KW-0472">Membrane</keyword>
<dbReference type="InterPro" id="IPR050186">
    <property type="entry name" value="TPT_transporter"/>
</dbReference>
<proteinExistence type="predicted"/>
<feature type="transmembrane region" description="Helical" evidence="6">
    <location>
        <begin position="59"/>
        <end position="79"/>
    </location>
</feature>